<protein>
    <recommendedName>
        <fullName evidence="10">Transposase</fullName>
    </recommendedName>
</protein>
<gene>
    <name evidence="5" type="ORF">LNTAR_00020</name>
    <name evidence="3" type="ORF">LNTAR_04011</name>
    <name evidence="4" type="ORF">LNTAR_07911</name>
    <name evidence="6" type="ORF">LNTAR_10306</name>
    <name evidence="7" type="ORF">LNTAR_11311</name>
    <name evidence="8" type="ORF">LNTAR_13992</name>
    <name evidence="2" type="ORF">LNTAR_23874</name>
</gene>
<reference evidence="8 9" key="2">
    <citation type="journal article" date="2010" name="J. Bacteriol.">
        <title>Genome sequence of Lentisphaera araneosa HTCC2155T, the type species of the order Lentisphaerales in the phylum Lentisphaerae.</title>
        <authorList>
            <person name="Thrash J.C."/>
            <person name="Cho J.C."/>
            <person name="Vergin K.L."/>
            <person name="Morris R.M."/>
            <person name="Giovannoni S.J."/>
        </authorList>
    </citation>
    <scope>NUCLEOTIDE SEQUENCE [LARGE SCALE GENOMIC DNA]</scope>
    <source>
        <strain evidence="8 9">HTCC2155</strain>
    </source>
</reference>
<evidence type="ECO:0000313" key="2">
    <source>
        <dbReference type="EMBL" id="EDM24842.1"/>
    </source>
</evidence>
<dbReference type="InterPro" id="IPR002514">
    <property type="entry name" value="Transposase_8"/>
</dbReference>
<dbReference type="GO" id="GO:0004803">
    <property type="term" value="F:transposase activity"/>
    <property type="evidence" value="ECO:0007669"/>
    <property type="project" value="InterPro"/>
</dbReference>
<feature type="coiled-coil region" evidence="1">
    <location>
        <begin position="63"/>
        <end position="90"/>
    </location>
</feature>
<dbReference type="eggNOG" id="COG2963">
    <property type="taxonomic scope" value="Bacteria"/>
</dbReference>
<keyword evidence="1" id="KW-0175">Coiled coil</keyword>
<evidence type="ECO:0000313" key="6">
    <source>
        <dbReference type="EMBL" id="EDM28300.1"/>
    </source>
</evidence>
<dbReference type="GO" id="GO:0006313">
    <property type="term" value="P:DNA transposition"/>
    <property type="evidence" value="ECO:0007669"/>
    <property type="project" value="InterPro"/>
</dbReference>
<proteinExistence type="predicted"/>
<dbReference type="InterPro" id="IPR009057">
    <property type="entry name" value="Homeodomain-like_sf"/>
</dbReference>
<dbReference type="EMBL" id="ABCK01000005">
    <property type="protein sequence ID" value="EDM28300.1"/>
    <property type="molecule type" value="Genomic_DNA"/>
</dbReference>
<dbReference type="STRING" id="313628.LNTAR_00020"/>
<organism evidence="8 9">
    <name type="scientific">Lentisphaera araneosa HTCC2155</name>
    <dbReference type="NCBI Taxonomy" id="313628"/>
    <lineage>
        <taxon>Bacteria</taxon>
        <taxon>Pseudomonadati</taxon>
        <taxon>Lentisphaerota</taxon>
        <taxon>Lentisphaeria</taxon>
        <taxon>Lentisphaerales</taxon>
        <taxon>Lentisphaeraceae</taxon>
        <taxon>Lentisphaera</taxon>
    </lineage>
</organism>
<evidence type="ECO:0000313" key="4">
    <source>
        <dbReference type="EMBL" id="EDM24974.1"/>
    </source>
</evidence>
<evidence type="ECO:0008006" key="10">
    <source>
        <dbReference type="Google" id="ProtNLM"/>
    </source>
</evidence>
<evidence type="ECO:0000313" key="9">
    <source>
        <dbReference type="Proteomes" id="UP000004947"/>
    </source>
</evidence>
<dbReference type="EMBL" id="ABCK01000046">
    <property type="protein sequence ID" value="EDM24842.1"/>
    <property type="molecule type" value="Genomic_DNA"/>
</dbReference>
<comment type="caution">
    <text evidence="8">The sequence shown here is derived from an EMBL/GenBank/DDBJ whole genome shotgun (WGS) entry which is preliminary data.</text>
</comment>
<dbReference type="EMBL" id="ABCK01000040">
    <property type="protein sequence ID" value="EDM24974.1"/>
    <property type="molecule type" value="Genomic_DNA"/>
</dbReference>
<dbReference type="Pfam" id="PF01527">
    <property type="entry name" value="HTH_Tnp_1"/>
    <property type="match status" value="1"/>
</dbReference>
<dbReference type="EMBL" id="ABCK01000003">
    <property type="protein sequence ID" value="EDM28933.1"/>
    <property type="molecule type" value="Genomic_DNA"/>
</dbReference>
<dbReference type="OrthoDB" id="1450847at2"/>
<dbReference type="RefSeq" id="WP_007277235.1">
    <property type="nucleotide sequence ID" value="NZ_ABCK01000003.1"/>
</dbReference>
<dbReference type="GO" id="GO:0003677">
    <property type="term" value="F:DNA binding"/>
    <property type="evidence" value="ECO:0007669"/>
    <property type="project" value="InterPro"/>
</dbReference>
<accession>A6DH50</accession>
<dbReference type="InterPro" id="IPR036388">
    <property type="entry name" value="WH-like_DNA-bd_sf"/>
</dbReference>
<dbReference type="EMBL" id="ABCK01000042">
    <property type="protein sequence ID" value="EDM24917.1"/>
    <property type="molecule type" value="Genomic_DNA"/>
</dbReference>
<name>A6DH50_9BACT</name>
<dbReference type="AlphaFoldDB" id="A6DH50"/>
<evidence type="ECO:0000256" key="1">
    <source>
        <dbReference type="SAM" id="Coils"/>
    </source>
</evidence>
<dbReference type="EMBL" id="ABCK01000007">
    <property type="protein sequence ID" value="EDM27739.1"/>
    <property type="molecule type" value="Genomic_DNA"/>
</dbReference>
<dbReference type="Proteomes" id="UP000004947">
    <property type="component" value="Unassembled WGS sequence"/>
</dbReference>
<sequence>MKDTIRYSESFKQKVVNEISKGKFISCGEASQAYGISGSCTVRAWVKKYGRTDLLPKVIKVETENDIDEIKALKKHIAELEKTVTELAISDVMNKAYFDIACDEFGVSDKEAFKKKVGVKRSKESDQ</sequence>
<keyword evidence="9" id="KW-1185">Reference proteome</keyword>
<dbReference type="EMBL" id="ABCK01000005">
    <property type="protein sequence ID" value="EDM28501.1"/>
    <property type="molecule type" value="Genomic_DNA"/>
</dbReference>
<evidence type="ECO:0000313" key="8">
    <source>
        <dbReference type="EMBL" id="EDM28933.1"/>
    </source>
</evidence>
<dbReference type="Gene3D" id="1.10.10.10">
    <property type="entry name" value="Winged helix-like DNA-binding domain superfamily/Winged helix DNA-binding domain"/>
    <property type="match status" value="1"/>
</dbReference>
<evidence type="ECO:0000313" key="3">
    <source>
        <dbReference type="EMBL" id="EDM24917.1"/>
    </source>
</evidence>
<evidence type="ECO:0000313" key="5">
    <source>
        <dbReference type="EMBL" id="EDM27739.1"/>
    </source>
</evidence>
<evidence type="ECO:0000313" key="7">
    <source>
        <dbReference type="EMBL" id="EDM28501.1"/>
    </source>
</evidence>
<dbReference type="SUPFAM" id="SSF46689">
    <property type="entry name" value="Homeodomain-like"/>
    <property type="match status" value="1"/>
</dbReference>
<reference evidence="8" key="1">
    <citation type="submission" date="2007-06" db="EMBL/GenBank/DDBJ databases">
        <authorList>
            <person name="Giovannoni S."/>
            <person name="Cho J.-C."/>
            <person name="Ferriera S."/>
            <person name="Johnson J."/>
            <person name="Kravitz S."/>
            <person name="Beeson K."/>
            <person name="Sutton G."/>
            <person name="Rogers Y.-H."/>
            <person name="Friedman R."/>
            <person name="Frazier M."/>
            <person name="Venter J.C."/>
        </authorList>
    </citation>
    <scope>NUCLEOTIDE SEQUENCE</scope>
    <source>
        <strain evidence="8">HTCC2155</strain>
    </source>
</reference>